<proteinExistence type="predicted"/>
<evidence type="ECO:0000313" key="1">
    <source>
        <dbReference type="EMBL" id="PZF72213.1"/>
    </source>
</evidence>
<name>A0A2W2BWI7_9BACT</name>
<gene>
    <name evidence="1" type="ORF">DN068_14880</name>
</gene>
<keyword evidence="2" id="KW-1185">Reference proteome</keyword>
<comment type="caution">
    <text evidence="1">The sequence shown here is derived from an EMBL/GenBank/DDBJ whole genome shotgun (WGS) entry which is preliminary data.</text>
</comment>
<accession>A0A2W2BWI7</accession>
<dbReference type="AlphaFoldDB" id="A0A2W2BWI7"/>
<evidence type="ECO:0008006" key="3">
    <source>
        <dbReference type="Google" id="ProtNLM"/>
    </source>
</evidence>
<sequence length="205" mass="23292">MNDHLTILHYVRINKTKAEKDNTPLLSSTAGWQPDEWYRALEHPYLKFFKMDVLSKWAWLGAEILLSKQAKQEGFIYEGLDKNKIGVVLMTTQGCLEVDKKYLQTVSQIASPALFVYTLPNIMLGEICIRHGFKGEQLSQVTDGFDGESIQFWVNDLMKNKDVDACLCGYVDATDAGADLCLFWIEKNKQGVAFTAAHLETLYKQ</sequence>
<dbReference type="RefSeq" id="WP_110999725.1">
    <property type="nucleotide sequence ID" value="NZ_QKTW01000019.1"/>
</dbReference>
<organism evidence="1 2">
    <name type="scientific">Taibaiella soli</name>
    <dbReference type="NCBI Taxonomy" id="1649169"/>
    <lineage>
        <taxon>Bacteria</taxon>
        <taxon>Pseudomonadati</taxon>
        <taxon>Bacteroidota</taxon>
        <taxon>Chitinophagia</taxon>
        <taxon>Chitinophagales</taxon>
        <taxon>Chitinophagaceae</taxon>
        <taxon>Taibaiella</taxon>
    </lineage>
</organism>
<dbReference type="OrthoDB" id="1071350at2"/>
<reference evidence="1 2" key="1">
    <citation type="submission" date="2018-06" db="EMBL/GenBank/DDBJ databases">
        <title>Mucibacter soli gen. nov., sp. nov., a new member of the family Chitinophagaceae producing mucin.</title>
        <authorList>
            <person name="Kim M.-K."/>
            <person name="Park S."/>
            <person name="Kim T.-S."/>
            <person name="Joung Y."/>
            <person name="Han J.-H."/>
            <person name="Kim S.B."/>
        </authorList>
    </citation>
    <scope>NUCLEOTIDE SEQUENCE [LARGE SCALE GENOMIC DNA]</scope>
    <source>
        <strain evidence="1 2">R1-15</strain>
    </source>
</reference>
<protein>
    <recommendedName>
        <fullName evidence="3">Beta-ketoacyl synthase N-terminal domain-containing protein</fullName>
    </recommendedName>
</protein>
<dbReference type="Proteomes" id="UP000248745">
    <property type="component" value="Unassembled WGS sequence"/>
</dbReference>
<dbReference type="EMBL" id="QKTW01000019">
    <property type="protein sequence ID" value="PZF72213.1"/>
    <property type="molecule type" value="Genomic_DNA"/>
</dbReference>
<evidence type="ECO:0000313" key="2">
    <source>
        <dbReference type="Proteomes" id="UP000248745"/>
    </source>
</evidence>